<evidence type="ECO:0000256" key="3">
    <source>
        <dbReference type="ARBA" id="ARBA00022840"/>
    </source>
</evidence>
<organism evidence="5">
    <name type="scientific">Mytilinidion resinicola</name>
    <dbReference type="NCBI Taxonomy" id="574789"/>
    <lineage>
        <taxon>Eukaryota</taxon>
        <taxon>Fungi</taxon>
        <taxon>Dikarya</taxon>
        <taxon>Ascomycota</taxon>
        <taxon>Pezizomycotina</taxon>
        <taxon>Dothideomycetes</taxon>
        <taxon>Pleosporomycetidae</taxon>
        <taxon>Mytilinidiales</taxon>
        <taxon>Mytilinidiaceae</taxon>
        <taxon>Mytilinidion</taxon>
    </lineage>
</organism>
<dbReference type="PANTHER" id="PTHR45832:SF22">
    <property type="entry name" value="SERINE_THREONINE-PROTEIN KINASE SAMKA-RELATED"/>
    <property type="match status" value="1"/>
</dbReference>
<dbReference type="GeneID" id="54455245"/>
<dbReference type="Proteomes" id="UP000504636">
    <property type="component" value="Unplaced"/>
</dbReference>
<evidence type="ECO:0000259" key="4">
    <source>
        <dbReference type="PROSITE" id="PS50011"/>
    </source>
</evidence>
<evidence type="ECO:0000313" key="7">
    <source>
        <dbReference type="RefSeq" id="XP_033579791.1"/>
    </source>
</evidence>
<reference evidence="7" key="3">
    <citation type="submission" date="2025-04" db="UniProtKB">
        <authorList>
            <consortium name="RefSeq"/>
        </authorList>
    </citation>
    <scope>IDENTIFICATION</scope>
    <source>
        <strain evidence="7">CBS 304.34</strain>
    </source>
</reference>
<dbReference type="Gene3D" id="1.10.510.10">
    <property type="entry name" value="Transferase(Phosphotransferase) domain 1"/>
    <property type="match status" value="1"/>
</dbReference>
<dbReference type="GO" id="GO:0005524">
    <property type="term" value="F:ATP binding"/>
    <property type="evidence" value="ECO:0007669"/>
    <property type="project" value="UniProtKB-KW"/>
</dbReference>
<feature type="domain" description="Protein kinase" evidence="4">
    <location>
        <begin position="6"/>
        <end position="235"/>
    </location>
</feature>
<dbReference type="InterPro" id="IPR000719">
    <property type="entry name" value="Prot_kinase_dom"/>
</dbReference>
<evidence type="ECO:0000313" key="5">
    <source>
        <dbReference type="EMBL" id="KAF2812827.1"/>
    </source>
</evidence>
<protein>
    <submittedName>
        <fullName evidence="5 7">Kinase-like protein</fullName>
    </submittedName>
</protein>
<dbReference type="OrthoDB" id="3738511at2759"/>
<keyword evidence="5" id="KW-0418">Kinase</keyword>
<dbReference type="InterPro" id="IPR051931">
    <property type="entry name" value="PAK3-like"/>
</dbReference>
<comment type="similarity">
    <text evidence="1">Belongs to the protein kinase superfamily. STE Ser/Thr protein kinase family. STE20 subfamily.</text>
</comment>
<dbReference type="AlphaFoldDB" id="A0A6A6YY11"/>
<feature type="non-terminal residue" evidence="5">
    <location>
        <position position="235"/>
    </location>
</feature>
<reference evidence="5 7" key="1">
    <citation type="journal article" date="2020" name="Stud. Mycol.">
        <title>101 Dothideomycetes genomes: a test case for predicting lifestyles and emergence of pathogens.</title>
        <authorList>
            <person name="Haridas S."/>
            <person name="Albert R."/>
            <person name="Binder M."/>
            <person name="Bloem J."/>
            <person name="Labutti K."/>
            <person name="Salamov A."/>
            <person name="Andreopoulos B."/>
            <person name="Baker S."/>
            <person name="Barry K."/>
            <person name="Bills G."/>
            <person name="Bluhm B."/>
            <person name="Cannon C."/>
            <person name="Castanera R."/>
            <person name="Culley D."/>
            <person name="Daum C."/>
            <person name="Ezra D."/>
            <person name="Gonzalez J."/>
            <person name="Henrissat B."/>
            <person name="Kuo A."/>
            <person name="Liang C."/>
            <person name="Lipzen A."/>
            <person name="Lutzoni F."/>
            <person name="Magnuson J."/>
            <person name="Mondo S."/>
            <person name="Nolan M."/>
            <person name="Ohm R."/>
            <person name="Pangilinan J."/>
            <person name="Park H.-J."/>
            <person name="Ramirez L."/>
            <person name="Alfaro M."/>
            <person name="Sun H."/>
            <person name="Tritt A."/>
            <person name="Yoshinaga Y."/>
            <person name="Zwiers L.-H."/>
            <person name="Turgeon B."/>
            <person name="Goodwin S."/>
            <person name="Spatafora J."/>
            <person name="Crous P."/>
            <person name="Grigoriev I."/>
        </authorList>
    </citation>
    <scope>NUCLEOTIDE SEQUENCE</scope>
    <source>
        <strain evidence="5 7">CBS 304.34</strain>
    </source>
</reference>
<feature type="non-terminal residue" evidence="5">
    <location>
        <position position="1"/>
    </location>
</feature>
<dbReference type="Pfam" id="PF00069">
    <property type="entry name" value="Pkinase"/>
    <property type="match status" value="1"/>
</dbReference>
<dbReference type="PANTHER" id="PTHR45832">
    <property type="entry name" value="SERINE/THREONINE-PROTEIN KINASE SAMKA-RELATED-RELATED"/>
    <property type="match status" value="1"/>
</dbReference>
<dbReference type="InterPro" id="IPR011009">
    <property type="entry name" value="Kinase-like_dom_sf"/>
</dbReference>
<sequence>SPWVKYQRVLEEDQGGPSTVAFRKDSTFPIVVVKSYLATDSSKVQDVFRTRHPNIVNVLDAFYEDDTTYIVYEYMTRSIAEVQATPLGKFEEFEIAAICKEVIEGLLFLHDLDIIHGSFTSSIVLLNREGNVKIANIGESVLISSPISKGIDIQALGRFILQLMEPSSILQQTSTLSLKYPEYWSITSKEFLSQVKSEALISLKNHNFLQMSPGPACLKPHVLVAERAVRPNWKI</sequence>
<keyword evidence="5" id="KW-0808">Transferase</keyword>
<keyword evidence="2" id="KW-0547">Nucleotide-binding</keyword>
<dbReference type="GO" id="GO:0004672">
    <property type="term" value="F:protein kinase activity"/>
    <property type="evidence" value="ECO:0007669"/>
    <property type="project" value="InterPro"/>
</dbReference>
<dbReference type="PROSITE" id="PS50011">
    <property type="entry name" value="PROTEIN_KINASE_DOM"/>
    <property type="match status" value="1"/>
</dbReference>
<dbReference type="SMART" id="SM00220">
    <property type="entry name" value="S_TKc"/>
    <property type="match status" value="1"/>
</dbReference>
<evidence type="ECO:0000256" key="2">
    <source>
        <dbReference type="ARBA" id="ARBA00022741"/>
    </source>
</evidence>
<evidence type="ECO:0000313" key="6">
    <source>
        <dbReference type="Proteomes" id="UP000504636"/>
    </source>
</evidence>
<name>A0A6A6YY11_9PEZI</name>
<keyword evidence="3" id="KW-0067">ATP-binding</keyword>
<reference evidence="7" key="2">
    <citation type="submission" date="2020-04" db="EMBL/GenBank/DDBJ databases">
        <authorList>
            <consortium name="NCBI Genome Project"/>
        </authorList>
    </citation>
    <scope>NUCLEOTIDE SEQUENCE</scope>
    <source>
        <strain evidence="7">CBS 304.34</strain>
    </source>
</reference>
<dbReference type="EMBL" id="MU003696">
    <property type="protein sequence ID" value="KAF2812827.1"/>
    <property type="molecule type" value="Genomic_DNA"/>
</dbReference>
<dbReference type="RefSeq" id="XP_033579791.1">
    <property type="nucleotide sequence ID" value="XM_033714352.1"/>
</dbReference>
<keyword evidence="6" id="KW-1185">Reference proteome</keyword>
<accession>A0A6A6YY11</accession>
<proteinExistence type="inferred from homology"/>
<dbReference type="SUPFAM" id="SSF56112">
    <property type="entry name" value="Protein kinase-like (PK-like)"/>
    <property type="match status" value="1"/>
</dbReference>
<evidence type="ECO:0000256" key="1">
    <source>
        <dbReference type="ARBA" id="ARBA00008874"/>
    </source>
</evidence>
<gene>
    <name evidence="5 7" type="ORF">BDZ99DRAFT_339810</name>
</gene>